<feature type="domain" description="FecR protein" evidence="2">
    <location>
        <begin position="161"/>
        <end position="255"/>
    </location>
</feature>
<dbReference type="PANTHER" id="PTHR30273">
    <property type="entry name" value="PERIPLASMIC SIGNAL SENSOR AND SIGMA FACTOR ACTIVATOR FECR-RELATED"/>
    <property type="match status" value="1"/>
</dbReference>
<name>H1DIE0_9BACT</name>
<dbReference type="eggNOG" id="COG3712">
    <property type="taxonomic scope" value="Bacteria"/>
</dbReference>
<evidence type="ECO:0000256" key="1">
    <source>
        <dbReference type="SAM" id="Phobius"/>
    </source>
</evidence>
<dbReference type="Proteomes" id="UP000004892">
    <property type="component" value="Unassembled WGS sequence"/>
</dbReference>
<evidence type="ECO:0000259" key="2">
    <source>
        <dbReference type="Pfam" id="PF04773"/>
    </source>
</evidence>
<evidence type="ECO:0000313" key="5">
    <source>
        <dbReference type="Proteomes" id="UP000004892"/>
    </source>
</evidence>
<dbReference type="Gene3D" id="3.55.50.30">
    <property type="match status" value="1"/>
</dbReference>
<dbReference type="GO" id="GO:0016989">
    <property type="term" value="F:sigma factor antagonist activity"/>
    <property type="evidence" value="ECO:0007669"/>
    <property type="project" value="TreeGrafter"/>
</dbReference>
<gene>
    <name evidence="4" type="ORF">HMPREF9449_02169</name>
</gene>
<dbReference type="RefSeq" id="WP_009137316.1">
    <property type="nucleotide sequence ID" value="NZ_JH594596.1"/>
</dbReference>
<reference evidence="4 5" key="1">
    <citation type="submission" date="2012-01" db="EMBL/GenBank/DDBJ databases">
        <title>The Genome Sequence of Odoribacter laneus YIT 12061.</title>
        <authorList>
            <consortium name="The Broad Institute Genome Sequencing Platform"/>
            <person name="Earl A."/>
            <person name="Ward D."/>
            <person name="Feldgarden M."/>
            <person name="Gevers D."/>
            <person name="Morotomi M."/>
            <person name="Young S.K."/>
            <person name="Zeng Q."/>
            <person name="Gargeya S."/>
            <person name="Fitzgerald M."/>
            <person name="Haas B."/>
            <person name="Abouelleil A."/>
            <person name="Alvarado L."/>
            <person name="Arachchi H.M."/>
            <person name="Berlin A."/>
            <person name="Chapman S.B."/>
            <person name="Gearin G."/>
            <person name="Goldberg J."/>
            <person name="Griggs A."/>
            <person name="Gujja S."/>
            <person name="Hansen M."/>
            <person name="Heiman D."/>
            <person name="Howarth C."/>
            <person name="Larimer J."/>
            <person name="Lui A."/>
            <person name="MacDonald P.J.P."/>
            <person name="McCowen C."/>
            <person name="Montmayeur A."/>
            <person name="Murphy C."/>
            <person name="Neiman D."/>
            <person name="Pearson M."/>
            <person name="Priest M."/>
            <person name="Roberts A."/>
            <person name="Saif S."/>
            <person name="Shea T."/>
            <person name="Sisk P."/>
            <person name="Stolte C."/>
            <person name="Sykes S."/>
            <person name="Wortman J."/>
            <person name="Nusbaum C."/>
            <person name="Birren B."/>
        </authorList>
    </citation>
    <scope>NUCLEOTIDE SEQUENCE [LARGE SCALE GENOMIC DNA]</scope>
    <source>
        <strain evidence="4 5">YIT 12061</strain>
    </source>
</reference>
<evidence type="ECO:0000259" key="3">
    <source>
        <dbReference type="Pfam" id="PF16344"/>
    </source>
</evidence>
<dbReference type="STRING" id="742817.HMPREF9449_02169"/>
<dbReference type="EMBL" id="ADMC01000025">
    <property type="protein sequence ID" value="EHP46552.1"/>
    <property type="molecule type" value="Genomic_DNA"/>
</dbReference>
<keyword evidence="1" id="KW-1133">Transmembrane helix</keyword>
<dbReference type="Gene3D" id="2.60.120.1440">
    <property type="match status" value="1"/>
</dbReference>
<organism evidence="4 5">
    <name type="scientific">Odoribacter laneus YIT 12061</name>
    <dbReference type="NCBI Taxonomy" id="742817"/>
    <lineage>
        <taxon>Bacteria</taxon>
        <taxon>Pseudomonadati</taxon>
        <taxon>Bacteroidota</taxon>
        <taxon>Bacteroidia</taxon>
        <taxon>Bacteroidales</taxon>
        <taxon>Odoribacteraceae</taxon>
        <taxon>Odoribacter</taxon>
    </lineage>
</organism>
<dbReference type="Pfam" id="PF04773">
    <property type="entry name" value="FecR"/>
    <property type="match status" value="1"/>
</dbReference>
<proteinExistence type="predicted"/>
<dbReference type="PATRIC" id="fig|742817.3.peg.2318"/>
<keyword evidence="1" id="KW-0472">Membrane</keyword>
<dbReference type="InterPro" id="IPR012373">
    <property type="entry name" value="Ferrdict_sens_TM"/>
</dbReference>
<comment type="caution">
    <text evidence="4">The sequence shown here is derived from an EMBL/GenBank/DDBJ whole genome shotgun (WGS) entry which is preliminary data.</text>
</comment>
<dbReference type="PANTHER" id="PTHR30273:SF2">
    <property type="entry name" value="PROTEIN FECR"/>
    <property type="match status" value="1"/>
</dbReference>
<dbReference type="HOGENOM" id="CLU_050192_1_0_10"/>
<feature type="domain" description="Protein FecR C-terminal" evidence="3">
    <location>
        <begin position="295"/>
        <end position="364"/>
    </location>
</feature>
<dbReference type="AlphaFoldDB" id="H1DIE0"/>
<feature type="transmembrane region" description="Helical" evidence="1">
    <location>
        <begin position="64"/>
        <end position="85"/>
    </location>
</feature>
<sequence length="365" mass="41788">MKELFQQIWQLLQGENRNKADSPEVRDVLKRMARVTQVREPDYKQMWKEVRRATIGKRERHIKFFQGVAAVLLPVLILSSAVYFYHSKYTSQPKVAKVEKEIEDASAVRLTLADGKVIRVHKDSVVNLVVHEDVAIRHKSNSALSYEVKGPVSAQLEYNTLEMPVGGSYQLTLSDGSVVYLNSCSKLKYPVAFVGNERRVFLEGEGYFEVKSDKNHPFRVVVGNVEVEAVGTRFNINAYPEKKGVETTLVKGKVNVEDGNQKVGLLPGQQACCSEQKISVKEVNYRDFIGWKNGKFVFRKMSLENIMIQMERWYGLSVFFRNREAQAYTFTGMIDRNLSPEETFRTIEKTVDVRFRLNGKTVIVE</sequence>
<keyword evidence="1" id="KW-0812">Transmembrane</keyword>
<evidence type="ECO:0008006" key="6">
    <source>
        <dbReference type="Google" id="ProtNLM"/>
    </source>
</evidence>
<dbReference type="Pfam" id="PF16344">
    <property type="entry name" value="FecR_C"/>
    <property type="match status" value="1"/>
</dbReference>
<protein>
    <recommendedName>
        <fullName evidence="6">FecR protein domain-containing protein</fullName>
    </recommendedName>
</protein>
<accession>H1DIE0</accession>
<keyword evidence="5" id="KW-1185">Reference proteome</keyword>
<dbReference type="InterPro" id="IPR032508">
    <property type="entry name" value="FecR_C"/>
</dbReference>
<evidence type="ECO:0000313" key="4">
    <source>
        <dbReference type="EMBL" id="EHP46552.1"/>
    </source>
</evidence>
<dbReference type="GeneID" id="98069720"/>
<dbReference type="PIRSF" id="PIRSF018266">
    <property type="entry name" value="FecR"/>
    <property type="match status" value="1"/>
</dbReference>
<dbReference type="InterPro" id="IPR006860">
    <property type="entry name" value="FecR"/>
</dbReference>